<dbReference type="NCBIfam" id="TIGR01167">
    <property type="entry name" value="LPXTG_anchor"/>
    <property type="match status" value="1"/>
</dbReference>
<evidence type="ECO:0000313" key="9">
    <source>
        <dbReference type="EMBL" id="MBP1044675.1"/>
    </source>
</evidence>
<feature type="region of interest" description="Disordered" evidence="5">
    <location>
        <begin position="47"/>
        <end position="89"/>
    </location>
</feature>
<evidence type="ECO:0000256" key="3">
    <source>
        <dbReference type="ARBA" id="ARBA00022729"/>
    </source>
</evidence>
<feature type="compositionally biased region" description="Low complexity" evidence="5">
    <location>
        <begin position="48"/>
        <end position="59"/>
    </location>
</feature>
<feature type="signal peptide" evidence="7">
    <location>
        <begin position="1"/>
        <end position="28"/>
    </location>
</feature>
<protein>
    <submittedName>
        <fullName evidence="9">LPXTG cell wall anchor domain-containing protein</fullName>
    </submittedName>
</protein>
<keyword evidence="2" id="KW-0964">Secreted</keyword>
<organism evidence="9 10">
    <name type="scientific">Enterococcus larvae</name>
    <dbReference type="NCBI Taxonomy" id="2794352"/>
    <lineage>
        <taxon>Bacteria</taxon>
        <taxon>Bacillati</taxon>
        <taxon>Bacillota</taxon>
        <taxon>Bacilli</taxon>
        <taxon>Lactobacillales</taxon>
        <taxon>Enterococcaceae</taxon>
        <taxon>Enterococcus</taxon>
    </lineage>
</organism>
<accession>A0ABS4CE75</accession>
<proteinExistence type="predicted"/>
<keyword evidence="10" id="KW-1185">Reference proteome</keyword>
<evidence type="ECO:0000256" key="1">
    <source>
        <dbReference type="ARBA" id="ARBA00022512"/>
    </source>
</evidence>
<dbReference type="RefSeq" id="WP_209555483.1">
    <property type="nucleotide sequence ID" value="NZ_JAEDXU010000001.1"/>
</dbReference>
<dbReference type="Proteomes" id="UP000673375">
    <property type="component" value="Unassembled WGS sequence"/>
</dbReference>
<evidence type="ECO:0000259" key="8">
    <source>
        <dbReference type="Pfam" id="PF00746"/>
    </source>
</evidence>
<dbReference type="Pfam" id="PF00746">
    <property type="entry name" value="Gram_pos_anchor"/>
    <property type="match status" value="1"/>
</dbReference>
<feature type="chain" id="PRO_5045363663" evidence="7">
    <location>
        <begin position="29"/>
        <end position="121"/>
    </location>
</feature>
<feature type="compositionally biased region" description="Polar residues" evidence="5">
    <location>
        <begin position="60"/>
        <end position="76"/>
    </location>
</feature>
<evidence type="ECO:0000256" key="5">
    <source>
        <dbReference type="SAM" id="MobiDB-lite"/>
    </source>
</evidence>
<keyword evidence="6" id="KW-0472">Membrane</keyword>
<dbReference type="InterPro" id="IPR019931">
    <property type="entry name" value="LPXTG_anchor"/>
</dbReference>
<evidence type="ECO:0000256" key="4">
    <source>
        <dbReference type="ARBA" id="ARBA00023088"/>
    </source>
</evidence>
<dbReference type="EMBL" id="JAEDXU010000001">
    <property type="protein sequence ID" value="MBP1044675.1"/>
    <property type="molecule type" value="Genomic_DNA"/>
</dbReference>
<name>A0ABS4CE75_9ENTE</name>
<keyword evidence="6" id="KW-0812">Transmembrane</keyword>
<evidence type="ECO:0000313" key="10">
    <source>
        <dbReference type="Proteomes" id="UP000673375"/>
    </source>
</evidence>
<evidence type="ECO:0000256" key="6">
    <source>
        <dbReference type="SAM" id="Phobius"/>
    </source>
</evidence>
<comment type="caution">
    <text evidence="9">The sequence shown here is derived from an EMBL/GenBank/DDBJ whole genome shotgun (WGS) entry which is preliminary data.</text>
</comment>
<reference evidence="9 10" key="1">
    <citation type="submission" date="2020-12" db="EMBL/GenBank/DDBJ databases">
        <title>Vagococcus allomyrinae sp. nov. and Enterococcus lavae sp. nov., isolated from the larvae of Allomyrina dichotoma.</title>
        <authorList>
            <person name="Lee S.D."/>
        </authorList>
    </citation>
    <scope>NUCLEOTIDE SEQUENCE [LARGE SCALE GENOMIC DNA]</scope>
    <source>
        <strain evidence="9 10">BWM-S5</strain>
    </source>
</reference>
<keyword evidence="6" id="KW-1133">Transmembrane helix</keyword>
<keyword evidence="1" id="KW-0134">Cell wall</keyword>
<feature type="domain" description="Gram-positive cocci surface proteins LPxTG" evidence="8">
    <location>
        <begin position="79"/>
        <end position="119"/>
    </location>
</feature>
<evidence type="ECO:0000256" key="2">
    <source>
        <dbReference type="ARBA" id="ARBA00022525"/>
    </source>
</evidence>
<gene>
    <name evidence="9" type="ORF">I6N96_00170</name>
</gene>
<keyword evidence="4" id="KW-0572">Peptidoglycan-anchor</keyword>
<keyword evidence="3 7" id="KW-0732">Signal</keyword>
<sequence length="121" mass="12980">MRCKKIIVLFCSWVVILSIFSTPVVVHASDGAGGQVKTGGKISFYEGSTTSSSTESTTSDEPNTSQPSTSEITDSATVEKPAGKYPSTGELIKNYSFIGSSILLILLSLLFLRKRREGDKP</sequence>
<evidence type="ECO:0000256" key="7">
    <source>
        <dbReference type="SAM" id="SignalP"/>
    </source>
</evidence>
<feature type="transmembrane region" description="Helical" evidence="6">
    <location>
        <begin position="95"/>
        <end position="112"/>
    </location>
</feature>